<dbReference type="InterPro" id="IPR041249">
    <property type="entry name" value="HEPN_DZIP3"/>
</dbReference>
<reference evidence="3 4" key="1">
    <citation type="journal article" date="2018" name="Sci. Rep.">
        <title>Comparative analysis of the Pocillopora damicornis genome highlights role of immune system in coral evolution.</title>
        <authorList>
            <person name="Cunning R."/>
            <person name="Bay R.A."/>
            <person name="Gillette P."/>
            <person name="Baker A.C."/>
            <person name="Traylor-Knowles N."/>
        </authorList>
    </citation>
    <scope>NUCLEOTIDE SEQUENCE [LARGE SCALE GENOMIC DNA]</scope>
    <source>
        <strain evidence="3">RSMAS</strain>
        <tissue evidence="3">Whole animal</tissue>
    </source>
</reference>
<feature type="compositionally biased region" description="Polar residues" evidence="1">
    <location>
        <begin position="9"/>
        <end position="21"/>
    </location>
</feature>
<name>A0A3M6TTF8_POCDA</name>
<evidence type="ECO:0000256" key="1">
    <source>
        <dbReference type="SAM" id="MobiDB-lite"/>
    </source>
</evidence>
<evidence type="ECO:0000313" key="4">
    <source>
        <dbReference type="Proteomes" id="UP000275408"/>
    </source>
</evidence>
<organism evidence="3 4">
    <name type="scientific">Pocillopora damicornis</name>
    <name type="common">Cauliflower coral</name>
    <name type="synonym">Millepora damicornis</name>
    <dbReference type="NCBI Taxonomy" id="46731"/>
    <lineage>
        <taxon>Eukaryota</taxon>
        <taxon>Metazoa</taxon>
        <taxon>Cnidaria</taxon>
        <taxon>Anthozoa</taxon>
        <taxon>Hexacorallia</taxon>
        <taxon>Scleractinia</taxon>
        <taxon>Astrocoeniina</taxon>
        <taxon>Pocilloporidae</taxon>
        <taxon>Pocillopora</taxon>
    </lineage>
</organism>
<dbReference type="Pfam" id="PF18738">
    <property type="entry name" value="HEPN_DZIP3"/>
    <property type="match status" value="2"/>
</dbReference>
<keyword evidence="4" id="KW-1185">Reference proteome</keyword>
<dbReference type="PANTHER" id="PTHR46844:SF1">
    <property type="entry name" value="SLR5058 PROTEIN"/>
    <property type="match status" value="1"/>
</dbReference>
<sequence>MKFLHSMHPESTLQNALNNNRPKLDGLRRKRVIFDEQWEKLFPSSGKPPDSKEFDITLLHLLLREVCHLSAPSTGWRKMPADTDASPEASIVRIKCYRNELCHSVSTGVPNDEFEDKWNKISSSLEVLEVAAHRKKLQSLKSATTDHEAQLVEEALEQWRREKELEKIGKIMAGTASSPVSPVSSGSSVLNVSEEKTNGTKLMRLLVDGGTHVLRNLLHSVYPTDKLQVVLNNNKAKLQLLRSRGVIFKNQWEMLFPAVGDPPDSKTFDISLLHLLLREICHLTAPSTGWHNMPAEDDNSLGANITRIKCFRNELCHNVSTEIPNAKFEDK</sequence>
<evidence type="ECO:0000313" key="3">
    <source>
        <dbReference type="EMBL" id="RMX44683.1"/>
    </source>
</evidence>
<evidence type="ECO:0000259" key="2">
    <source>
        <dbReference type="Pfam" id="PF18738"/>
    </source>
</evidence>
<protein>
    <recommendedName>
        <fullName evidence="2">DZIP3-like HEPN domain-containing protein</fullName>
    </recommendedName>
</protein>
<feature type="domain" description="DZIP3-like HEPN" evidence="2">
    <location>
        <begin position="11"/>
        <end position="150"/>
    </location>
</feature>
<proteinExistence type="predicted"/>
<dbReference type="OrthoDB" id="5972504at2759"/>
<accession>A0A3M6TTF8</accession>
<dbReference type="Proteomes" id="UP000275408">
    <property type="component" value="Unassembled WGS sequence"/>
</dbReference>
<comment type="caution">
    <text evidence="3">The sequence shown here is derived from an EMBL/GenBank/DDBJ whole genome shotgun (WGS) entry which is preliminary data.</text>
</comment>
<dbReference type="AlphaFoldDB" id="A0A3M6TTF8"/>
<dbReference type="PANTHER" id="PTHR46844">
    <property type="entry name" value="SLR5058 PROTEIN"/>
    <property type="match status" value="1"/>
</dbReference>
<gene>
    <name evidence="3" type="ORF">pdam_00012755</name>
</gene>
<dbReference type="EMBL" id="RCHS01002960">
    <property type="protein sequence ID" value="RMX44683.1"/>
    <property type="molecule type" value="Genomic_DNA"/>
</dbReference>
<feature type="domain" description="DZIP3-like HEPN" evidence="2">
    <location>
        <begin position="225"/>
        <end position="330"/>
    </location>
</feature>
<feature type="region of interest" description="Disordered" evidence="1">
    <location>
        <begin position="1"/>
        <end position="21"/>
    </location>
</feature>